<feature type="transmembrane region" description="Helical" evidence="9">
    <location>
        <begin position="556"/>
        <end position="575"/>
    </location>
</feature>
<evidence type="ECO:0000313" key="13">
    <source>
        <dbReference type="Proteomes" id="UP000638188"/>
    </source>
</evidence>
<dbReference type="SMART" id="SM00332">
    <property type="entry name" value="PP2Cc"/>
    <property type="match status" value="1"/>
</dbReference>
<accession>A0ABQ1Q185</accession>
<dbReference type="EC" id="2.7.11.1" evidence="1"/>
<evidence type="ECO:0000256" key="9">
    <source>
        <dbReference type="SAM" id="Phobius"/>
    </source>
</evidence>
<evidence type="ECO:0000256" key="4">
    <source>
        <dbReference type="ARBA" id="ARBA00022741"/>
    </source>
</evidence>
<dbReference type="CDD" id="cd14014">
    <property type="entry name" value="STKc_PknB_like"/>
    <property type="match status" value="1"/>
</dbReference>
<dbReference type="SUPFAM" id="SSF81606">
    <property type="entry name" value="PP2C-like"/>
    <property type="match status" value="1"/>
</dbReference>
<comment type="catalytic activity">
    <reaction evidence="8">
        <text>L-seryl-[protein] + ATP = O-phospho-L-seryl-[protein] + ADP + H(+)</text>
        <dbReference type="Rhea" id="RHEA:17989"/>
        <dbReference type="Rhea" id="RHEA-COMP:9863"/>
        <dbReference type="Rhea" id="RHEA-COMP:11604"/>
        <dbReference type="ChEBI" id="CHEBI:15378"/>
        <dbReference type="ChEBI" id="CHEBI:29999"/>
        <dbReference type="ChEBI" id="CHEBI:30616"/>
        <dbReference type="ChEBI" id="CHEBI:83421"/>
        <dbReference type="ChEBI" id="CHEBI:456216"/>
        <dbReference type="EC" id="2.7.11.1"/>
    </reaction>
</comment>
<dbReference type="Proteomes" id="UP000638188">
    <property type="component" value="Unassembled WGS sequence"/>
</dbReference>
<feature type="domain" description="PPM-type phosphatase" evidence="11">
    <location>
        <begin position="8"/>
        <end position="239"/>
    </location>
</feature>
<dbReference type="EMBL" id="BMFF01000008">
    <property type="protein sequence ID" value="GGD09797.1"/>
    <property type="molecule type" value="Genomic_DNA"/>
</dbReference>
<evidence type="ECO:0000313" key="12">
    <source>
        <dbReference type="EMBL" id="GGD09797.1"/>
    </source>
</evidence>
<dbReference type="CDD" id="cd00143">
    <property type="entry name" value="PP2Cc"/>
    <property type="match status" value="1"/>
</dbReference>
<name>A0ABQ1Q185_9GAMM</name>
<dbReference type="PROSITE" id="PS50011">
    <property type="entry name" value="PROTEIN_KINASE_DOM"/>
    <property type="match status" value="1"/>
</dbReference>
<organism evidence="12 13">
    <name type="scientific">Halopseudomonas salina</name>
    <dbReference type="NCBI Taxonomy" id="1323744"/>
    <lineage>
        <taxon>Bacteria</taxon>
        <taxon>Pseudomonadati</taxon>
        <taxon>Pseudomonadota</taxon>
        <taxon>Gammaproteobacteria</taxon>
        <taxon>Pseudomonadales</taxon>
        <taxon>Pseudomonadaceae</taxon>
        <taxon>Halopseudomonas</taxon>
    </lineage>
</organism>
<keyword evidence="9" id="KW-1133">Transmembrane helix</keyword>
<comment type="catalytic activity">
    <reaction evidence="7">
        <text>L-threonyl-[protein] + ATP = O-phospho-L-threonyl-[protein] + ADP + H(+)</text>
        <dbReference type="Rhea" id="RHEA:46608"/>
        <dbReference type="Rhea" id="RHEA-COMP:11060"/>
        <dbReference type="Rhea" id="RHEA-COMP:11605"/>
        <dbReference type="ChEBI" id="CHEBI:15378"/>
        <dbReference type="ChEBI" id="CHEBI:30013"/>
        <dbReference type="ChEBI" id="CHEBI:30616"/>
        <dbReference type="ChEBI" id="CHEBI:61977"/>
        <dbReference type="ChEBI" id="CHEBI:456216"/>
        <dbReference type="EC" id="2.7.11.1"/>
    </reaction>
</comment>
<keyword evidence="2" id="KW-0723">Serine/threonine-protein kinase</keyword>
<keyword evidence="3" id="KW-0808">Transferase</keyword>
<evidence type="ECO:0000256" key="7">
    <source>
        <dbReference type="ARBA" id="ARBA00047899"/>
    </source>
</evidence>
<dbReference type="Gene3D" id="3.30.200.20">
    <property type="entry name" value="Phosphorylase Kinase, domain 1"/>
    <property type="match status" value="1"/>
</dbReference>
<feature type="domain" description="Protein kinase" evidence="10">
    <location>
        <begin position="273"/>
        <end position="541"/>
    </location>
</feature>
<dbReference type="SMART" id="SM00331">
    <property type="entry name" value="PP2C_SIG"/>
    <property type="match status" value="1"/>
</dbReference>
<gene>
    <name evidence="12" type="ORF">GCM10007418_31060</name>
</gene>
<protein>
    <recommendedName>
        <fullName evidence="1">non-specific serine/threonine protein kinase</fullName>
        <ecNumber evidence="1">2.7.11.1</ecNumber>
    </recommendedName>
</protein>
<dbReference type="Gene3D" id="3.60.40.10">
    <property type="entry name" value="PPM-type phosphatase domain"/>
    <property type="match status" value="1"/>
</dbReference>
<dbReference type="PROSITE" id="PS00109">
    <property type="entry name" value="PROTEIN_KINASE_TYR"/>
    <property type="match status" value="1"/>
</dbReference>
<dbReference type="PANTHER" id="PTHR24356:SF1">
    <property type="entry name" value="SERINE_THREONINE-PROTEIN KINASE GREATWALL"/>
    <property type="match status" value="1"/>
</dbReference>
<dbReference type="RefSeq" id="WP_150279038.1">
    <property type="nucleotide sequence ID" value="NZ_BMFF01000008.1"/>
</dbReference>
<evidence type="ECO:0000256" key="8">
    <source>
        <dbReference type="ARBA" id="ARBA00048679"/>
    </source>
</evidence>
<evidence type="ECO:0000256" key="1">
    <source>
        <dbReference type="ARBA" id="ARBA00012513"/>
    </source>
</evidence>
<dbReference type="PANTHER" id="PTHR24356">
    <property type="entry name" value="SERINE/THREONINE-PROTEIN KINASE"/>
    <property type="match status" value="1"/>
</dbReference>
<dbReference type="GO" id="GO:0016301">
    <property type="term" value="F:kinase activity"/>
    <property type="evidence" value="ECO:0007669"/>
    <property type="project" value="UniProtKB-KW"/>
</dbReference>
<proteinExistence type="predicted"/>
<keyword evidence="4" id="KW-0547">Nucleotide-binding</keyword>
<keyword evidence="13" id="KW-1185">Reference proteome</keyword>
<evidence type="ECO:0000256" key="3">
    <source>
        <dbReference type="ARBA" id="ARBA00022679"/>
    </source>
</evidence>
<dbReference type="InterPro" id="IPR008266">
    <property type="entry name" value="Tyr_kinase_AS"/>
</dbReference>
<dbReference type="PROSITE" id="PS51746">
    <property type="entry name" value="PPM_2"/>
    <property type="match status" value="1"/>
</dbReference>
<evidence type="ECO:0000256" key="5">
    <source>
        <dbReference type="ARBA" id="ARBA00022777"/>
    </source>
</evidence>
<keyword evidence="9" id="KW-0472">Membrane</keyword>
<reference evidence="13" key="1">
    <citation type="journal article" date="2019" name="Int. J. Syst. Evol. Microbiol.">
        <title>The Global Catalogue of Microorganisms (GCM) 10K type strain sequencing project: providing services to taxonomists for standard genome sequencing and annotation.</title>
        <authorList>
            <consortium name="The Broad Institute Genomics Platform"/>
            <consortium name="The Broad Institute Genome Sequencing Center for Infectious Disease"/>
            <person name="Wu L."/>
            <person name="Ma J."/>
        </authorList>
    </citation>
    <scope>NUCLEOTIDE SEQUENCE [LARGE SCALE GENOMIC DNA]</scope>
    <source>
        <strain evidence="13">CGMCC 1.12482</strain>
    </source>
</reference>
<dbReference type="Pfam" id="PF13672">
    <property type="entry name" value="PP2C_2"/>
    <property type="match status" value="1"/>
</dbReference>
<dbReference type="InterPro" id="IPR011009">
    <property type="entry name" value="Kinase-like_dom_sf"/>
</dbReference>
<keyword evidence="9" id="KW-0812">Transmembrane</keyword>
<evidence type="ECO:0000256" key="2">
    <source>
        <dbReference type="ARBA" id="ARBA00022527"/>
    </source>
</evidence>
<keyword evidence="5 12" id="KW-0418">Kinase</keyword>
<dbReference type="InterPro" id="IPR000719">
    <property type="entry name" value="Prot_kinase_dom"/>
</dbReference>
<evidence type="ECO:0000256" key="6">
    <source>
        <dbReference type="ARBA" id="ARBA00022840"/>
    </source>
</evidence>
<evidence type="ECO:0000259" key="10">
    <source>
        <dbReference type="PROSITE" id="PS50011"/>
    </source>
</evidence>
<dbReference type="InterPro" id="IPR036457">
    <property type="entry name" value="PPM-type-like_dom_sf"/>
</dbReference>
<dbReference type="Pfam" id="PF00069">
    <property type="entry name" value="Pkinase"/>
    <property type="match status" value="1"/>
</dbReference>
<sequence length="577" mass="65153">MPNQLTVSTGHCSAKGRKEVNQDFHGMRIPDELQLVTKGIAIVLADGISSSQVSQIASQTAVTGFLEDYYCTSEAWSVKKSAQRVLMATNSWLHAQTRQSQYRYDREKGYICTLSALILKSTTAHLFHIGDARIHHLRGTSIEQLTSDHRLWITRDQSHLSRALGIEAHVEIDYRTLALEQGDVFVLTTDGIHEHLSPASMVNLIASNTHDLDAAAKQILIRAYDQGSDDNLTVQIVRVDSLPAQQDATELLGQLTGLPFAPHLEARMVIDQFTVIRPLHESNRSHVYLAQDNETGGYVALKTPSMDMRHDPAYLERFLMEEWIARRIDNAHVVKAATSSHRRSCLYTINEYVAGQTLAQWMIDNPRPELETVRTIVEQVAQGLRAFHRLEMLHQDLRPANVMIDGNGTVKIIDLGATQVAGIMEMTPPAVDQSVLGTLQYTAPEYFVGDHGSPCSDLFSLAVITYQLLSGRLPYGVEVARARTRVAQSRLTYRSVLDEGRDIPAWIDDVLKKALHPQPHKRYQELSEFIYDLRNPTQRFLDRTRAPLMERNPQQFWQFTSAILAFILALMLIFWPR</sequence>
<dbReference type="InterPro" id="IPR001932">
    <property type="entry name" value="PPM-type_phosphatase-like_dom"/>
</dbReference>
<comment type="caution">
    <text evidence="12">The sequence shown here is derived from an EMBL/GenBank/DDBJ whole genome shotgun (WGS) entry which is preliminary data.</text>
</comment>
<dbReference type="InterPro" id="IPR050236">
    <property type="entry name" value="Ser_Thr_kinase_AGC"/>
</dbReference>
<evidence type="ECO:0000259" key="11">
    <source>
        <dbReference type="PROSITE" id="PS51746"/>
    </source>
</evidence>
<dbReference type="Gene3D" id="1.10.510.10">
    <property type="entry name" value="Transferase(Phosphotransferase) domain 1"/>
    <property type="match status" value="1"/>
</dbReference>
<keyword evidence="6" id="KW-0067">ATP-binding</keyword>
<dbReference type="SUPFAM" id="SSF56112">
    <property type="entry name" value="Protein kinase-like (PK-like)"/>
    <property type="match status" value="1"/>
</dbReference>